<keyword evidence="1" id="KW-1133">Transmembrane helix</keyword>
<dbReference type="RefSeq" id="XP_064668349.1">
    <property type="nucleotide sequence ID" value="XM_064811881.1"/>
</dbReference>
<dbReference type="GO" id="GO:0016020">
    <property type="term" value="C:membrane"/>
    <property type="evidence" value="ECO:0007669"/>
    <property type="project" value="TreeGrafter"/>
</dbReference>
<keyword evidence="1" id="KW-0472">Membrane</keyword>
<accession>A0AAN6QM85</accession>
<dbReference type="InterPro" id="IPR000873">
    <property type="entry name" value="AMP-dep_synth/lig_dom"/>
</dbReference>
<dbReference type="AlphaFoldDB" id="A0AAN6QM85"/>
<name>A0AAN6QM85_9PEZI</name>
<keyword evidence="4" id="KW-1185">Reference proteome</keyword>
<dbReference type="GO" id="GO:0005783">
    <property type="term" value="C:endoplasmic reticulum"/>
    <property type="evidence" value="ECO:0007669"/>
    <property type="project" value="TreeGrafter"/>
</dbReference>
<dbReference type="GeneID" id="89936006"/>
<gene>
    <name evidence="3" type="ORF">N656DRAFT_713280</name>
</gene>
<keyword evidence="1" id="KW-0812">Transmembrane</keyword>
<dbReference type="Gene3D" id="3.40.50.12780">
    <property type="entry name" value="N-terminal domain of ligase-like"/>
    <property type="match status" value="1"/>
</dbReference>
<evidence type="ECO:0000313" key="4">
    <source>
        <dbReference type="Proteomes" id="UP001302812"/>
    </source>
</evidence>
<dbReference type="EMBL" id="MU853349">
    <property type="protein sequence ID" value="KAK4110779.1"/>
    <property type="molecule type" value="Genomic_DNA"/>
</dbReference>
<evidence type="ECO:0000256" key="1">
    <source>
        <dbReference type="SAM" id="Phobius"/>
    </source>
</evidence>
<evidence type="ECO:0000313" key="3">
    <source>
        <dbReference type="EMBL" id="KAK4110779.1"/>
    </source>
</evidence>
<evidence type="ECO:0000259" key="2">
    <source>
        <dbReference type="Pfam" id="PF00501"/>
    </source>
</evidence>
<feature type="transmembrane region" description="Helical" evidence="1">
    <location>
        <begin position="173"/>
        <end position="194"/>
    </location>
</feature>
<dbReference type="PANTHER" id="PTHR43272">
    <property type="entry name" value="LONG-CHAIN-FATTY-ACID--COA LIGASE"/>
    <property type="match status" value="1"/>
</dbReference>
<dbReference type="PANTHER" id="PTHR43272:SF11">
    <property type="entry name" value="AMP-DEPENDENT SYNTHETASE_LIGASE DOMAIN-CONTAINING PROTEIN"/>
    <property type="match status" value="1"/>
</dbReference>
<comment type="caution">
    <text evidence="3">The sequence shown here is derived from an EMBL/GenBank/DDBJ whole genome shotgun (WGS) entry which is preliminary data.</text>
</comment>
<feature type="domain" description="AMP-dependent synthetase/ligase" evidence="2">
    <location>
        <begin position="160"/>
        <end position="240"/>
    </location>
</feature>
<dbReference type="GO" id="GO:0004467">
    <property type="term" value="F:long-chain fatty acid-CoA ligase activity"/>
    <property type="evidence" value="ECO:0007669"/>
    <property type="project" value="TreeGrafter"/>
</dbReference>
<proteinExistence type="predicted"/>
<organism evidence="3 4">
    <name type="scientific">Canariomyces notabilis</name>
    <dbReference type="NCBI Taxonomy" id="2074819"/>
    <lineage>
        <taxon>Eukaryota</taxon>
        <taxon>Fungi</taxon>
        <taxon>Dikarya</taxon>
        <taxon>Ascomycota</taxon>
        <taxon>Pezizomycotina</taxon>
        <taxon>Sordariomycetes</taxon>
        <taxon>Sordariomycetidae</taxon>
        <taxon>Sordariales</taxon>
        <taxon>Chaetomiaceae</taxon>
        <taxon>Canariomyces</taxon>
    </lineage>
</organism>
<dbReference type="InterPro" id="IPR042099">
    <property type="entry name" value="ANL_N_sf"/>
</dbReference>
<dbReference type="SUPFAM" id="SSF56801">
    <property type="entry name" value="Acetyl-CoA synthetase-like"/>
    <property type="match status" value="1"/>
</dbReference>
<protein>
    <submittedName>
        <fullName evidence="3">Acetyl-CoA synthetase-like protein</fullName>
    </submittedName>
</protein>
<reference evidence="3" key="2">
    <citation type="submission" date="2023-05" db="EMBL/GenBank/DDBJ databases">
        <authorList>
            <consortium name="Lawrence Berkeley National Laboratory"/>
            <person name="Steindorff A."/>
            <person name="Hensen N."/>
            <person name="Bonometti L."/>
            <person name="Westerberg I."/>
            <person name="Brannstrom I.O."/>
            <person name="Guillou S."/>
            <person name="Cros-Aarteil S."/>
            <person name="Calhoun S."/>
            <person name="Haridas S."/>
            <person name="Kuo A."/>
            <person name="Mondo S."/>
            <person name="Pangilinan J."/>
            <person name="Riley R."/>
            <person name="Labutti K."/>
            <person name="Andreopoulos B."/>
            <person name="Lipzen A."/>
            <person name="Chen C."/>
            <person name="Yanf M."/>
            <person name="Daum C."/>
            <person name="Ng V."/>
            <person name="Clum A."/>
            <person name="Ohm R."/>
            <person name="Martin F."/>
            <person name="Silar P."/>
            <person name="Natvig D."/>
            <person name="Lalanne C."/>
            <person name="Gautier V."/>
            <person name="Ament-Velasquez S.L."/>
            <person name="Kruys A."/>
            <person name="Hutchinson M.I."/>
            <person name="Powell A.J."/>
            <person name="Barry K."/>
            <person name="Miller A.N."/>
            <person name="Grigoriev I.V."/>
            <person name="Debuchy R."/>
            <person name="Gladieux P."/>
            <person name="Thoren M.H."/>
            <person name="Johannesson H."/>
        </authorList>
    </citation>
    <scope>NUCLEOTIDE SEQUENCE</scope>
    <source>
        <strain evidence="3">CBS 508.74</strain>
    </source>
</reference>
<reference evidence="3" key="1">
    <citation type="journal article" date="2023" name="Mol. Phylogenet. Evol.">
        <title>Genome-scale phylogeny and comparative genomics of the fungal order Sordariales.</title>
        <authorList>
            <person name="Hensen N."/>
            <person name="Bonometti L."/>
            <person name="Westerberg I."/>
            <person name="Brannstrom I.O."/>
            <person name="Guillou S."/>
            <person name="Cros-Aarteil S."/>
            <person name="Calhoun S."/>
            <person name="Haridas S."/>
            <person name="Kuo A."/>
            <person name="Mondo S."/>
            <person name="Pangilinan J."/>
            <person name="Riley R."/>
            <person name="LaButti K."/>
            <person name="Andreopoulos B."/>
            <person name="Lipzen A."/>
            <person name="Chen C."/>
            <person name="Yan M."/>
            <person name="Daum C."/>
            <person name="Ng V."/>
            <person name="Clum A."/>
            <person name="Steindorff A."/>
            <person name="Ohm R.A."/>
            <person name="Martin F."/>
            <person name="Silar P."/>
            <person name="Natvig D.O."/>
            <person name="Lalanne C."/>
            <person name="Gautier V."/>
            <person name="Ament-Velasquez S.L."/>
            <person name="Kruys A."/>
            <person name="Hutchinson M.I."/>
            <person name="Powell A.J."/>
            <person name="Barry K."/>
            <person name="Miller A.N."/>
            <person name="Grigoriev I.V."/>
            <person name="Debuchy R."/>
            <person name="Gladieux P."/>
            <person name="Hiltunen Thoren M."/>
            <person name="Johannesson H."/>
        </authorList>
    </citation>
    <scope>NUCLEOTIDE SEQUENCE</scope>
    <source>
        <strain evidence="3">CBS 508.74</strain>
    </source>
</reference>
<feature type="transmembrane region" description="Helical" evidence="1">
    <location>
        <begin position="20"/>
        <end position="39"/>
    </location>
</feature>
<sequence>MGFFDNLLLNLDASVTGLFGQWNIWTSLLATALVGFLTYQVATRQDPDTHPFLLARQAQGTAVRQPGESPVYRSQAAPHGMLLNAGLNVKDPGASKWSRGRDGDLRDVWRQAVAGVQEPGPTKGAKGRILTVLGAEKIVEHNLDDITRQINLIGQHIADQGGNRVAIYLPNSVELLATLFACAFYNLTAVILPFDQPDDAVISMLRRSATDTVVTAPGSFPFDAVVKNYPSLRQLIWVVDEGSKHMDWNEVPQGTGGSVNVSTWQDIVNDAPLDAGKTLPPLEGQKEPRDVTVFWQSKPGQQEEMVRFTAGNFVSAIAAQIFAIPTSQRMGPSDLFLPADSLANSHTLVLTLAALFSNASVAFNSVASQADDLATATGGIAPTILVATPAALLKLHTESKPALSSFIGSKLHWLQTRSLTQKGMMPAAGGLLSSYYDRTVRPALGTTTTTTTPNKKKLRLIVTAERVGADTPKLSSAVLSDLRALTGARIMYALTAAKVAGAVTQTNFYDYRVFDDKCSHFGPPLTSTEVLFRDTEQYKTSDNISQGEIIVRGPCVAGMEAALGVAGKMREDNTLAYV</sequence>
<dbReference type="Pfam" id="PF00501">
    <property type="entry name" value="AMP-binding"/>
    <property type="match status" value="1"/>
</dbReference>
<dbReference type="Proteomes" id="UP001302812">
    <property type="component" value="Unassembled WGS sequence"/>
</dbReference>